<comment type="caution">
    <text evidence="2">The sequence shown here is derived from an EMBL/GenBank/DDBJ whole genome shotgun (WGS) entry which is preliminary data.</text>
</comment>
<keyword evidence="1" id="KW-1133">Transmembrane helix</keyword>
<keyword evidence="1" id="KW-0472">Membrane</keyword>
<evidence type="ECO:0000313" key="3">
    <source>
        <dbReference type="Proteomes" id="UP001218246"/>
    </source>
</evidence>
<feature type="transmembrane region" description="Helical" evidence="1">
    <location>
        <begin position="6"/>
        <end position="25"/>
    </location>
</feature>
<evidence type="ECO:0000256" key="1">
    <source>
        <dbReference type="SAM" id="Phobius"/>
    </source>
</evidence>
<protein>
    <recommendedName>
        <fullName evidence="4">DUF1146 domain-containing protein</fullName>
    </recommendedName>
</protein>
<evidence type="ECO:0000313" key="2">
    <source>
        <dbReference type="EMBL" id="MDG5753897.1"/>
    </source>
</evidence>
<keyword evidence="3" id="KW-1185">Reference proteome</keyword>
<keyword evidence="1" id="KW-0812">Transmembrane</keyword>
<feature type="transmembrane region" description="Helical" evidence="1">
    <location>
        <begin position="37"/>
        <end position="60"/>
    </location>
</feature>
<dbReference type="Proteomes" id="UP001218246">
    <property type="component" value="Unassembled WGS sequence"/>
</dbReference>
<dbReference type="RefSeq" id="WP_124565239.1">
    <property type="nucleotide sequence ID" value="NZ_JARRRY010000003.1"/>
</dbReference>
<evidence type="ECO:0008006" key="4">
    <source>
        <dbReference type="Google" id="ProtNLM"/>
    </source>
</evidence>
<organism evidence="2 3">
    <name type="scientific">Ectobacillus antri</name>
    <dbReference type="NCBI Taxonomy" id="2486280"/>
    <lineage>
        <taxon>Bacteria</taxon>
        <taxon>Bacillati</taxon>
        <taxon>Bacillota</taxon>
        <taxon>Bacilli</taxon>
        <taxon>Bacillales</taxon>
        <taxon>Bacillaceae</taxon>
        <taxon>Ectobacillus</taxon>
    </lineage>
</organism>
<name>A0ABT6H5K3_9BACI</name>
<proteinExistence type="predicted"/>
<dbReference type="EMBL" id="JARULN010000005">
    <property type="protein sequence ID" value="MDG5753897.1"/>
    <property type="molecule type" value="Genomic_DNA"/>
</dbReference>
<reference evidence="2 3" key="1">
    <citation type="submission" date="2023-04" db="EMBL/GenBank/DDBJ databases">
        <title>Ectobacillus antri isolated from activated sludge.</title>
        <authorList>
            <person name="Yan P."/>
            <person name="Liu X."/>
        </authorList>
    </citation>
    <scope>NUCLEOTIDE SEQUENCE [LARGE SCALE GENOMIC DNA]</scope>
    <source>
        <strain evidence="2 3">C18H</strain>
    </source>
</reference>
<sequence>MLILFALFACFILFYINVLTHQLCVRKAITPTRAIRLFRVINICVTILLISAYVRVFVAIHLI</sequence>
<accession>A0ABT6H5K3</accession>
<gene>
    <name evidence="2" type="ORF">P6P90_07915</name>
</gene>